<reference evidence="1" key="2">
    <citation type="submission" date="2021-02" db="EMBL/GenBank/DDBJ databases">
        <authorList>
            <person name="Kimball J.A."/>
            <person name="Haas M.W."/>
            <person name="Macchietto M."/>
            <person name="Kono T."/>
            <person name="Duquette J."/>
            <person name="Shao M."/>
        </authorList>
    </citation>
    <scope>NUCLEOTIDE SEQUENCE</scope>
    <source>
        <tissue evidence="1">Fresh leaf tissue</tissue>
    </source>
</reference>
<dbReference type="EMBL" id="JAAALK010000283">
    <property type="protein sequence ID" value="KAG8070126.1"/>
    <property type="molecule type" value="Genomic_DNA"/>
</dbReference>
<dbReference type="InterPro" id="IPR025322">
    <property type="entry name" value="PADRE_dom"/>
</dbReference>
<evidence type="ECO:0000313" key="1">
    <source>
        <dbReference type="EMBL" id="KAG8070126.1"/>
    </source>
</evidence>
<evidence type="ECO:0000313" key="2">
    <source>
        <dbReference type="Proteomes" id="UP000729402"/>
    </source>
</evidence>
<comment type="caution">
    <text evidence="1">The sequence shown here is derived from an EMBL/GenBank/DDBJ whole genome shotgun (WGS) entry which is preliminary data.</text>
</comment>
<gene>
    <name evidence="1" type="ORF">GUJ93_ZPchr0006g42009</name>
</gene>
<name>A0A8J5VSK4_ZIZPA</name>
<dbReference type="AlphaFoldDB" id="A0A8J5VSK4"/>
<dbReference type="Proteomes" id="UP000729402">
    <property type="component" value="Unassembled WGS sequence"/>
</dbReference>
<dbReference type="OrthoDB" id="693945at2759"/>
<keyword evidence="2" id="KW-1185">Reference proteome</keyword>
<sequence length="221" mass="23237">MGSKLSCIYRPDSAVDSKQLEDSAPAARVVAADGTLRELQAYPRVAVVSDVLGGGGDDAAGFFVCNSDALSFDEHPPALAHGEPLRPGELYFVLPAAMLRRPLLVADMAALAVRASAALAGAAGEKPVLKPRRQTGRQLLRRRHGGSKKKQVRVAPAAQALADDDDDDLEAVLNEKRNEQTLGVFAVFLSPARGGAMLTSTSTAAARSPVKRALSLIEEDA</sequence>
<organism evidence="1 2">
    <name type="scientific">Zizania palustris</name>
    <name type="common">Northern wild rice</name>
    <dbReference type="NCBI Taxonomy" id="103762"/>
    <lineage>
        <taxon>Eukaryota</taxon>
        <taxon>Viridiplantae</taxon>
        <taxon>Streptophyta</taxon>
        <taxon>Embryophyta</taxon>
        <taxon>Tracheophyta</taxon>
        <taxon>Spermatophyta</taxon>
        <taxon>Magnoliopsida</taxon>
        <taxon>Liliopsida</taxon>
        <taxon>Poales</taxon>
        <taxon>Poaceae</taxon>
        <taxon>BOP clade</taxon>
        <taxon>Oryzoideae</taxon>
        <taxon>Oryzeae</taxon>
        <taxon>Zizaniinae</taxon>
        <taxon>Zizania</taxon>
    </lineage>
</organism>
<proteinExistence type="predicted"/>
<protein>
    <submittedName>
        <fullName evidence="1">Uncharacterized protein</fullName>
    </submittedName>
</protein>
<dbReference type="Pfam" id="PF14009">
    <property type="entry name" value="PADRE"/>
    <property type="match status" value="1"/>
</dbReference>
<reference evidence="1" key="1">
    <citation type="journal article" date="2021" name="bioRxiv">
        <title>Whole Genome Assembly and Annotation of Northern Wild Rice, Zizania palustris L., Supports a Whole Genome Duplication in the Zizania Genus.</title>
        <authorList>
            <person name="Haas M."/>
            <person name="Kono T."/>
            <person name="Macchietto M."/>
            <person name="Millas R."/>
            <person name="McGilp L."/>
            <person name="Shao M."/>
            <person name="Duquette J."/>
            <person name="Hirsch C.N."/>
            <person name="Kimball J."/>
        </authorList>
    </citation>
    <scope>NUCLEOTIDE SEQUENCE</scope>
    <source>
        <tissue evidence="1">Fresh leaf tissue</tissue>
    </source>
</reference>
<dbReference type="PANTHER" id="PTHR33052">
    <property type="entry name" value="DUF4228 DOMAIN PROTEIN-RELATED"/>
    <property type="match status" value="1"/>
</dbReference>
<accession>A0A8J5VSK4</accession>